<keyword evidence="1" id="KW-0507">mRNA processing</keyword>
<sequence length="346" mass="38317">MERNVKRDERRKGGEEGVSDDEPDELTPYIVVIPSGEGFTSTKDQSGAVQPTEDSKLLFDDTVAEKNAFRAHDNTIPTAIYSLAKNGISPPLTLFLPESLERIRSSNVKTVKHGTGESTKVTVIDLSDFPDEDSLDLGTWCTCYNTFLTFIQTASGLRIFQGFAQHYNQMLADPGLGVWFRAYCYFDKKIRAQFFTKPYIVDIQDDEYRSALQSAKNTFLMSNQPTSSSTPSSNRGNSSSGSHKDKVERTKPYDRESSSRRKEILCFRCGRTGHGAGSCKEANPSRHGREFVISANRDGLFRISDSRAVCMGFNCGKCDASGRNHAVHICSLCGDAHHGAVSCTRN</sequence>
<dbReference type="SMART" id="SM00343">
    <property type="entry name" value="ZnF_C2HC"/>
    <property type="match status" value="2"/>
</dbReference>
<gene>
    <name evidence="5" type="ORF">GGX14DRAFT_381714</name>
</gene>
<feature type="region of interest" description="Disordered" evidence="3">
    <location>
        <begin position="1"/>
        <end position="27"/>
    </location>
</feature>
<dbReference type="InterPro" id="IPR001878">
    <property type="entry name" value="Znf_CCHC"/>
</dbReference>
<accession>A0AAD6UQW3</accession>
<dbReference type="SUPFAM" id="SSF57756">
    <property type="entry name" value="Retrovirus zinc finger-like domains"/>
    <property type="match status" value="1"/>
</dbReference>
<name>A0AAD6UQW3_9AGAR</name>
<feature type="compositionally biased region" description="Basic and acidic residues" evidence="3">
    <location>
        <begin position="242"/>
        <end position="257"/>
    </location>
</feature>
<evidence type="ECO:0000313" key="5">
    <source>
        <dbReference type="EMBL" id="KAJ7190881.1"/>
    </source>
</evidence>
<evidence type="ECO:0000313" key="6">
    <source>
        <dbReference type="Proteomes" id="UP001219525"/>
    </source>
</evidence>
<evidence type="ECO:0000256" key="1">
    <source>
        <dbReference type="ARBA" id="ARBA00022664"/>
    </source>
</evidence>
<keyword evidence="2" id="KW-0863">Zinc-finger</keyword>
<keyword evidence="2" id="KW-0862">Zinc</keyword>
<dbReference type="GO" id="GO:0003676">
    <property type="term" value="F:nucleic acid binding"/>
    <property type="evidence" value="ECO:0007669"/>
    <property type="project" value="InterPro"/>
</dbReference>
<evidence type="ECO:0000256" key="3">
    <source>
        <dbReference type="SAM" id="MobiDB-lite"/>
    </source>
</evidence>
<feature type="compositionally biased region" description="Low complexity" evidence="3">
    <location>
        <begin position="222"/>
        <end position="241"/>
    </location>
</feature>
<keyword evidence="2" id="KW-0479">Metal-binding</keyword>
<comment type="caution">
    <text evidence="5">The sequence shown here is derived from an EMBL/GenBank/DDBJ whole genome shotgun (WGS) entry which is preliminary data.</text>
</comment>
<keyword evidence="6" id="KW-1185">Reference proteome</keyword>
<feature type="compositionally biased region" description="Basic and acidic residues" evidence="3">
    <location>
        <begin position="1"/>
        <end position="15"/>
    </location>
</feature>
<evidence type="ECO:0000256" key="2">
    <source>
        <dbReference type="PROSITE-ProRule" id="PRU00047"/>
    </source>
</evidence>
<reference evidence="5" key="1">
    <citation type="submission" date="2023-03" db="EMBL/GenBank/DDBJ databases">
        <title>Massive genome expansion in bonnet fungi (Mycena s.s.) driven by repeated elements and novel gene families across ecological guilds.</title>
        <authorList>
            <consortium name="Lawrence Berkeley National Laboratory"/>
            <person name="Harder C.B."/>
            <person name="Miyauchi S."/>
            <person name="Viragh M."/>
            <person name="Kuo A."/>
            <person name="Thoen E."/>
            <person name="Andreopoulos B."/>
            <person name="Lu D."/>
            <person name="Skrede I."/>
            <person name="Drula E."/>
            <person name="Henrissat B."/>
            <person name="Morin E."/>
            <person name="Kohler A."/>
            <person name="Barry K."/>
            <person name="LaButti K."/>
            <person name="Morin E."/>
            <person name="Salamov A."/>
            <person name="Lipzen A."/>
            <person name="Mereny Z."/>
            <person name="Hegedus B."/>
            <person name="Baldrian P."/>
            <person name="Stursova M."/>
            <person name="Weitz H."/>
            <person name="Taylor A."/>
            <person name="Grigoriev I.V."/>
            <person name="Nagy L.G."/>
            <person name="Martin F."/>
            <person name="Kauserud H."/>
        </authorList>
    </citation>
    <scope>NUCLEOTIDE SEQUENCE</scope>
    <source>
        <strain evidence="5">9144</strain>
    </source>
</reference>
<dbReference type="PROSITE" id="PS50158">
    <property type="entry name" value="ZF_CCHC"/>
    <property type="match status" value="1"/>
</dbReference>
<protein>
    <recommendedName>
        <fullName evidence="4">CCHC-type domain-containing protein</fullName>
    </recommendedName>
</protein>
<dbReference type="Proteomes" id="UP001219525">
    <property type="component" value="Unassembled WGS sequence"/>
</dbReference>
<dbReference type="GO" id="GO:0008270">
    <property type="term" value="F:zinc ion binding"/>
    <property type="evidence" value="ECO:0007669"/>
    <property type="project" value="UniProtKB-KW"/>
</dbReference>
<organism evidence="5 6">
    <name type="scientific">Mycena pura</name>
    <dbReference type="NCBI Taxonomy" id="153505"/>
    <lineage>
        <taxon>Eukaryota</taxon>
        <taxon>Fungi</taxon>
        <taxon>Dikarya</taxon>
        <taxon>Basidiomycota</taxon>
        <taxon>Agaricomycotina</taxon>
        <taxon>Agaricomycetes</taxon>
        <taxon>Agaricomycetidae</taxon>
        <taxon>Agaricales</taxon>
        <taxon>Marasmiineae</taxon>
        <taxon>Mycenaceae</taxon>
        <taxon>Mycena</taxon>
    </lineage>
</organism>
<proteinExistence type="predicted"/>
<feature type="region of interest" description="Disordered" evidence="3">
    <location>
        <begin position="221"/>
        <end position="257"/>
    </location>
</feature>
<dbReference type="AlphaFoldDB" id="A0AAD6UQW3"/>
<feature type="domain" description="CCHC-type" evidence="4">
    <location>
        <begin position="266"/>
        <end position="281"/>
    </location>
</feature>
<evidence type="ECO:0000259" key="4">
    <source>
        <dbReference type="PROSITE" id="PS50158"/>
    </source>
</evidence>
<dbReference type="InterPro" id="IPR036875">
    <property type="entry name" value="Znf_CCHC_sf"/>
</dbReference>
<dbReference type="GO" id="GO:0006397">
    <property type="term" value="P:mRNA processing"/>
    <property type="evidence" value="ECO:0007669"/>
    <property type="project" value="UniProtKB-KW"/>
</dbReference>
<dbReference type="EMBL" id="JARJCW010000141">
    <property type="protein sequence ID" value="KAJ7190881.1"/>
    <property type="molecule type" value="Genomic_DNA"/>
</dbReference>